<organism evidence="1 2">
    <name type="scientific">Streptomyces nogalater</name>
    <dbReference type="NCBI Taxonomy" id="38314"/>
    <lineage>
        <taxon>Bacteria</taxon>
        <taxon>Bacillati</taxon>
        <taxon>Actinomycetota</taxon>
        <taxon>Actinomycetes</taxon>
        <taxon>Kitasatosporales</taxon>
        <taxon>Streptomycetaceae</taxon>
        <taxon>Streptomyces</taxon>
    </lineage>
</organism>
<evidence type="ECO:0000313" key="2">
    <source>
        <dbReference type="Proteomes" id="UP001596065"/>
    </source>
</evidence>
<keyword evidence="1" id="KW-0238">DNA-binding</keyword>
<dbReference type="GO" id="GO:0003677">
    <property type="term" value="F:DNA binding"/>
    <property type="evidence" value="ECO:0007669"/>
    <property type="project" value="UniProtKB-KW"/>
</dbReference>
<comment type="caution">
    <text evidence="1">The sequence shown here is derived from an EMBL/GenBank/DDBJ whole genome shotgun (WGS) entry which is preliminary data.</text>
</comment>
<reference evidence="2" key="1">
    <citation type="journal article" date="2019" name="Int. J. Syst. Evol. Microbiol.">
        <title>The Global Catalogue of Microorganisms (GCM) 10K type strain sequencing project: providing services to taxonomists for standard genome sequencing and annotation.</title>
        <authorList>
            <consortium name="The Broad Institute Genomics Platform"/>
            <consortium name="The Broad Institute Genome Sequencing Center for Infectious Disease"/>
            <person name="Wu L."/>
            <person name="Ma J."/>
        </authorList>
    </citation>
    <scope>NUCLEOTIDE SEQUENCE [LARGE SCALE GENOMIC DNA]</scope>
    <source>
        <strain evidence="2">KCTC 5701</strain>
    </source>
</reference>
<name>A0ABW0W9U6_STRNO</name>
<evidence type="ECO:0000313" key="1">
    <source>
        <dbReference type="EMBL" id="MFC5654503.1"/>
    </source>
</evidence>
<proteinExistence type="predicted"/>
<sequence length="66" mass="7163">MTYRPVLLSPSDIAHLIGKPKGTVTRWASEGRITSYGGLYDWLELRDVATGAVKVPPKRTALPVGV</sequence>
<gene>
    <name evidence="1" type="ORF">ACFP3J_03215</name>
</gene>
<dbReference type="Proteomes" id="UP001596065">
    <property type="component" value="Unassembled WGS sequence"/>
</dbReference>
<protein>
    <submittedName>
        <fullName evidence="1">DNA-binding protein</fullName>
    </submittedName>
</protein>
<dbReference type="RefSeq" id="WP_344347273.1">
    <property type="nucleotide sequence ID" value="NZ_BAAASM010000009.1"/>
</dbReference>
<dbReference type="EMBL" id="JBHSOE010000003">
    <property type="protein sequence ID" value="MFC5654503.1"/>
    <property type="molecule type" value="Genomic_DNA"/>
</dbReference>
<accession>A0ABW0W9U6</accession>
<keyword evidence="2" id="KW-1185">Reference proteome</keyword>